<dbReference type="EMBL" id="JXIG01000539">
    <property type="protein sequence ID" value="KIU01156.1"/>
    <property type="molecule type" value="Genomic_DNA"/>
</dbReference>
<feature type="non-terminal residue" evidence="1">
    <location>
        <position position="1"/>
    </location>
</feature>
<dbReference type="AlphaFoldDB" id="A0AA40JPN9"/>
<accession>A0AA40JPN9</accession>
<reference evidence="1 2" key="1">
    <citation type="submission" date="2015-01" db="EMBL/GenBank/DDBJ databases">
        <title>Characterization of Swiss Staphylococcus aureus strains involved in food poisoning.</title>
        <authorList>
            <person name="Crovadore J."/>
            <person name="Chablais R."/>
            <person name="Tonacini J."/>
            <person name="Schnyder B."/>
            <person name="Lefort F."/>
        </authorList>
    </citation>
    <scope>NUCLEOTIDE SEQUENCE [LARGE SCALE GENOMIC DNA]</scope>
    <source>
        <strain evidence="1 2">SA-120</strain>
    </source>
</reference>
<name>A0AA40JPN9_STAAU</name>
<organism evidence="1 2">
    <name type="scientific">Staphylococcus aureus</name>
    <dbReference type="NCBI Taxonomy" id="1280"/>
    <lineage>
        <taxon>Bacteria</taxon>
        <taxon>Bacillati</taxon>
        <taxon>Bacillota</taxon>
        <taxon>Bacilli</taxon>
        <taxon>Bacillales</taxon>
        <taxon>Staphylococcaceae</taxon>
        <taxon>Staphylococcus</taxon>
    </lineage>
</organism>
<feature type="non-terminal residue" evidence="1">
    <location>
        <position position="193"/>
    </location>
</feature>
<evidence type="ECO:0000313" key="1">
    <source>
        <dbReference type="EMBL" id="KIU01156.1"/>
    </source>
</evidence>
<gene>
    <name evidence="1" type="ORF">QU38_02550</name>
</gene>
<dbReference type="Proteomes" id="UP000032274">
    <property type="component" value="Unassembled WGS sequence"/>
</dbReference>
<sequence length="193" mass="20323">APFAHARRQPEVEEAGIEVGAAEGARHAVPIAQAQQHHHRKMGADRLAADGQRRHAELRLAGAGEPEGGGLAILERGGGGMLRRQPVLDREANETAAVGDALQQHRRDALGRIALGLVEQVGEDQREIDERALGIQAARCAQCRVGMAPEDCLEVADMQLVALARGDGVAAPGDGDVDVRHQSCSAPASRAIN</sequence>
<evidence type="ECO:0000313" key="2">
    <source>
        <dbReference type="Proteomes" id="UP000032274"/>
    </source>
</evidence>
<protein>
    <submittedName>
        <fullName evidence="1">Uncharacterized protein</fullName>
    </submittedName>
</protein>
<comment type="caution">
    <text evidence="1">The sequence shown here is derived from an EMBL/GenBank/DDBJ whole genome shotgun (WGS) entry which is preliminary data.</text>
</comment>
<proteinExistence type="predicted"/>